<feature type="binding site" evidence="8">
    <location>
        <position position="63"/>
    </location>
    <ligand>
        <name>(R)-pantoate</name>
        <dbReference type="ChEBI" id="CHEBI:15980"/>
    </ligand>
</feature>
<dbReference type="PANTHER" id="PTHR21299">
    <property type="entry name" value="CYTIDYLATE KINASE/PANTOATE-BETA-ALANINE LIGASE"/>
    <property type="match status" value="1"/>
</dbReference>
<feature type="binding site" evidence="8">
    <location>
        <position position="63"/>
    </location>
    <ligand>
        <name>beta-alanine</name>
        <dbReference type="ChEBI" id="CHEBI:57966"/>
    </ligand>
</feature>
<dbReference type="InterPro" id="IPR014729">
    <property type="entry name" value="Rossmann-like_a/b/a_fold"/>
</dbReference>
<evidence type="ECO:0000256" key="2">
    <source>
        <dbReference type="ARBA" id="ARBA00009256"/>
    </source>
</evidence>
<evidence type="ECO:0000256" key="6">
    <source>
        <dbReference type="ARBA" id="ARBA00022840"/>
    </source>
</evidence>
<dbReference type="Gene3D" id="3.40.50.620">
    <property type="entry name" value="HUPs"/>
    <property type="match status" value="1"/>
</dbReference>
<dbReference type="Proteomes" id="UP001304683">
    <property type="component" value="Chromosome"/>
</dbReference>
<dbReference type="NCBIfam" id="TIGR00125">
    <property type="entry name" value="cyt_tran_rel"/>
    <property type="match status" value="1"/>
</dbReference>
<dbReference type="RefSeq" id="WP_135224876.1">
    <property type="nucleotide sequence ID" value="NZ_CP132508.1"/>
</dbReference>
<evidence type="ECO:0000256" key="5">
    <source>
        <dbReference type="ARBA" id="ARBA00022741"/>
    </source>
</evidence>
<dbReference type="EMBL" id="CP132508">
    <property type="protein sequence ID" value="WPD19407.1"/>
    <property type="molecule type" value="Genomic_DNA"/>
</dbReference>
<sequence>MELVQDIPTLRDRIARWRREDPDGRVGFVPTMGYLHEGHLALIRRARAECRRVVVSVFVNPLQFGPHEDYARYPRDLDRDRRLAAAAGADLLFHPSVEVMYPRGEPGVFVDVGDLARRWEGARRPGHFRGVVTVVTKLFHLVQPDRAYFGQKDAQQAVIIRRMVADLDFPVEVVVCPTVREPDGLALSSRNVYLDRRQRQAAPTLYRALVAARRRLEAGEREGPALVAAMEAVLRAEPLLEPEYAAVVGASDLEPLERVEGEVLLLVAARLGSTRLIDNLWLVVDAAGVRDRWT</sequence>
<feature type="binding site" evidence="8">
    <location>
        <position position="179"/>
    </location>
    <ligand>
        <name>ATP</name>
        <dbReference type="ChEBI" id="CHEBI:30616"/>
    </ligand>
</feature>
<evidence type="ECO:0000313" key="10">
    <source>
        <dbReference type="Proteomes" id="UP001304683"/>
    </source>
</evidence>
<dbReference type="Pfam" id="PF02569">
    <property type="entry name" value="Pantoate_ligase"/>
    <property type="match status" value="1"/>
</dbReference>
<keyword evidence="3 8" id="KW-0436">Ligase</keyword>
<gene>
    <name evidence="8 9" type="primary">panC</name>
    <name evidence="9" type="ORF">Q5761_01680</name>
</gene>
<dbReference type="CDD" id="cd00560">
    <property type="entry name" value="PanC"/>
    <property type="match status" value="1"/>
</dbReference>
<feature type="binding site" evidence="8">
    <location>
        <position position="156"/>
    </location>
    <ligand>
        <name>(R)-pantoate</name>
        <dbReference type="ChEBI" id="CHEBI:15980"/>
    </ligand>
</feature>
<dbReference type="NCBIfam" id="TIGR00018">
    <property type="entry name" value="panC"/>
    <property type="match status" value="1"/>
</dbReference>
<feature type="binding site" evidence="8">
    <location>
        <begin position="150"/>
        <end position="153"/>
    </location>
    <ligand>
        <name>ATP</name>
        <dbReference type="ChEBI" id="CHEBI:30616"/>
    </ligand>
</feature>
<dbReference type="InterPro" id="IPR003721">
    <property type="entry name" value="Pantoate_ligase"/>
</dbReference>
<comment type="pathway">
    <text evidence="1 8">Cofactor biosynthesis; (R)-pantothenate biosynthesis; (R)-pantothenate from (R)-pantoate and beta-alanine: step 1/1.</text>
</comment>
<dbReference type="SUPFAM" id="SSF52374">
    <property type="entry name" value="Nucleotidylyl transferase"/>
    <property type="match status" value="1"/>
</dbReference>
<dbReference type="HAMAP" id="MF_00158">
    <property type="entry name" value="PanC"/>
    <property type="match status" value="1"/>
</dbReference>
<evidence type="ECO:0000256" key="8">
    <source>
        <dbReference type="HAMAP-Rule" id="MF_00158"/>
    </source>
</evidence>
<evidence type="ECO:0000313" key="9">
    <source>
        <dbReference type="EMBL" id="WPD19407.1"/>
    </source>
</evidence>
<keyword evidence="8" id="KW-0963">Cytoplasm</keyword>
<feature type="active site" description="Proton donor" evidence="8">
    <location>
        <position position="39"/>
    </location>
</feature>
<keyword evidence="5 8" id="KW-0547">Nucleotide-binding</keyword>
<keyword evidence="10" id="KW-1185">Reference proteome</keyword>
<evidence type="ECO:0000256" key="4">
    <source>
        <dbReference type="ARBA" id="ARBA00022655"/>
    </source>
</evidence>
<organism evidence="9 10">
    <name type="scientific">Thermaerobacter composti</name>
    <dbReference type="NCBI Taxonomy" id="554949"/>
    <lineage>
        <taxon>Bacteria</taxon>
        <taxon>Bacillati</taxon>
        <taxon>Bacillota</taxon>
        <taxon>Clostridia</taxon>
        <taxon>Eubacteriales</taxon>
        <taxon>Clostridiales Family XVII. Incertae Sedis</taxon>
        <taxon>Thermaerobacter</taxon>
    </lineage>
</organism>
<evidence type="ECO:0000256" key="7">
    <source>
        <dbReference type="ARBA" id="ARBA00048258"/>
    </source>
</evidence>
<feature type="binding site" evidence="8">
    <location>
        <begin position="187"/>
        <end position="190"/>
    </location>
    <ligand>
        <name>ATP</name>
        <dbReference type="ChEBI" id="CHEBI:30616"/>
    </ligand>
</feature>
<reference evidence="9 10" key="1">
    <citation type="submission" date="2023-08" db="EMBL/GenBank/DDBJ databases">
        <title>Genome sequence of Thermaerobacter compostii strain Ins1, a spore-forming filamentous bacterium isolated from a deep geothermal reservoir.</title>
        <authorList>
            <person name="Bregnard D."/>
            <person name="Gonzalez D."/>
            <person name="Junier P."/>
        </authorList>
    </citation>
    <scope>NUCLEOTIDE SEQUENCE [LARGE SCALE GENOMIC DNA]</scope>
    <source>
        <strain evidence="9 10">Ins1</strain>
    </source>
</reference>
<dbReference type="GO" id="GO:0016874">
    <property type="term" value="F:ligase activity"/>
    <property type="evidence" value="ECO:0007669"/>
    <property type="project" value="UniProtKB-KW"/>
</dbReference>
<dbReference type="EC" id="6.3.2.1" evidence="8"/>
<dbReference type="InterPro" id="IPR042176">
    <property type="entry name" value="Pantoate_ligase_C"/>
</dbReference>
<comment type="catalytic activity">
    <reaction evidence="7 8">
        <text>(R)-pantoate + beta-alanine + ATP = (R)-pantothenate + AMP + diphosphate + H(+)</text>
        <dbReference type="Rhea" id="RHEA:10912"/>
        <dbReference type="ChEBI" id="CHEBI:15378"/>
        <dbReference type="ChEBI" id="CHEBI:15980"/>
        <dbReference type="ChEBI" id="CHEBI:29032"/>
        <dbReference type="ChEBI" id="CHEBI:30616"/>
        <dbReference type="ChEBI" id="CHEBI:33019"/>
        <dbReference type="ChEBI" id="CHEBI:57966"/>
        <dbReference type="ChEBI" id="CHEBI:456215"/>
        <dbReference type="EC" id="6.3.2.1"/>
    </reaction>
</comment>
<protein>
    <recommendedName>
        <fullName evidence="8">Pantothenate synthetase</fullName>
        <shortName evidence="8">PS</shortName>
        <ecNumber evidence="8">6.3.2.1</ecNumber>
    </recommendedName>
    <alternativeName>
        <fullName evidence="8">Pantoate--beta-alanine ligase</fullName>
    </alternativeName>
    <alternativeName>
        <fullName evidence="8">Pantoate-activating enzyme</fullName>
    </alternativeName>
</protein>
<comment type="miscellaneous">
    <text evidence="8">The reaction proceeds by a bi uni uni bi ping pong mechanism.</text>
</comment>
<feature type="binding site" evidence="8">
    <location>
        <begin position="32"/>
        <end position="39"/>
    </location>
    <ligand>
        <name>ATP</name>
        <dbReference type="ChEBI" id="CHEBI:30616"/>
    </ligand>
</feature>
<proteinExistence type="inferred from homology"/>
<comment type="function">
    <text evidence="8">Catalyzes the condensation of pantoate with beta-alanine in an ATP-dependent reaction via a pantoyl-adenylate intermediate.</text>
</comment>
<accession>A0ABZ0QPH0</accession>
<evidence type="ECO:0000256" key="1">
    <source>
        <dbReference type="ARBA" id="ARBA00004990"/>
    </source>
</evidence>
<keyword evidence="4 8" id="KW-0566">Pantothenate biosynthesis</keyword>
<name>A0ABZ0QPH0_9FIRM</name>
<dbReference type="Gene3D" id="3.30.1300.10">
    <property type="entry name" value="Pantoate-beta-alanine ligase, C-terminal domain"/>
    <property type="match status" value="1"/>
</dbReference>
<keyword evidence="6 8" id="KW-0067">ATP-binding</keyword>
<comment type="subcellular location">
    <subcellularLocation>
        <location evidence="8">Cytoplasm</location>
    </subcellularLocation>
</comment>
<dbReference type="PANTHER" id="PTHR21299:SF1">
    <property type="entry name" value="PANTOATE--BETA-ALANINE LIGASE"/>
    <property type="match status" value="1"/>
</dbReference>
<comment type="similarity">
    <text evidence="2 8">Belongs to the pantothenate synthetase family.</text>
</comment>
<comment type="subunit">
    <text evidence="8">Homodimer.</text>
</comment>
<dbReference type="InterPro" id="IPR004821">
    <property type="entry name" value="Cyt_trans-like"/>
</dbReference>
<evidence type="ECO:0000256" key="3">
    <source>
        <dbReference type="ARBA" id="ARBA00022598"/>
    </source>
</evidence>